<accession>A6GG13</accession>
<dbReference type="EMBL" id="ABCS01000100">
    <property type="protein sequence ID" value="EDM75200.1"/>
    <property type="molecule type" value="Genomic_DNA"/>
</dbReference>
<dbReference type="SUPFAM" id="SSF55486">
    <property type="entry name" value="Metalloproteases ('zincins'), catalytic domain"/>
    <property type="match status" value="1"/>
</dbReference>
<keyword evidence="2" id="KW-1185">Reference proteome</keyword>
<comment type="caution">
    <text evidence="1">The sequence shown here is derived from an EMBL/GenBank/DDBJ whole genome shotgun (WGS) entry which is preliminary data.</text>
</comment>
<dbReference type="Proteomes" id="UP000005801">
    <property type="component" value="Unassembled WGS sequence"/>
</dbReference>
<sequence>MALGAALGVSGCGDDTVEPGEVEAGTAELGGPARGISITDVEVNQGAGVVVATAEDGWLDLEARNARLIHGRDSLVRFQVVLDDPAGWIPRSLTGVLRIEVPGQPTVVRTRDFVVEQDSDPRDLDEQFYFPLYADEALPGTKIHVELRETDASVDVSALGQGRTQVPANGEAATVGFGDVDLEMDIVIVPVHYTYFDPPRVPDITDEDLELLREGMLQQNPVQAVNITVRDEPIIYSQQITDLGTLLPMTRQARIADGAPPHVYYHAMIDVNGSAVNDVAGIAWLTGATQEDGDLRSAATVFHKRIIPADPEDPESEEVIQPPSNTVSTWVHEVGHNQGFRHVECQGATSANNDPSYPYEDGKLGIYGFGIRNFRIFAPSASHDYMSYCGNAWVSDWTWEKAHERVELLTGWGTAAPPSGPDGALTIEPSLASQREPALIGVLSVDGTETWTAMPAFPVVTPASTSALETVEFWADGALVDSAVAEVATLSDDRTRTLTVIIPPKARVSGAQGVAGGFELVRQDAQGQRRAVLLD</sequence>
<dbReference type="AlphaFoldDB" id="A6GG13"/>
<reference evidence="1 2" key="1">
    <citation type="submission" date="2007-06" db="EMBL/GenBank/DDBJ databases">
        <authorList>
            <person name="Shimkets L."/>
            <person name="Ferriera S."/>
            <person name="Johnson J."/>
            <person name="Kravitz S."/>
            <person name="Beeson K."/>
            <person name="Sutton G."/>
            <person name="Rogers Y.-H."/>
            <person name="Friedman R."/>
            <person name="Frazier M."/>
            <person name="Venter J.C."/>
        </authorList>
    </citation>
    <scope>NUCLEOTIDE SEQUENCE [LARGE SCALE GENOMIC DNA]</scope>
    <source>
        <strain evidence="1 2">SIR-1</strain>
    </source>
</reference>
<organism evidence="1 2">
    <name type="scientific">Plesiocystis pacifica SIR-1</name>
    <dbReference type="NCBI Taxonomy" id="391625"/>
    <lineage>
        <taxon>Bacteria</taxon>
        <taxon>Pseudomonadati</taxon>
        <taxon>Myxococcota</taxon>
        <taxon>Polyangia</taxon>
        <taxon>Nannocystales</taxon>
        <taxon>Nannocystaceae</taxon>
        <taxon>Plesiocystis</taxon>
    </lineage>
</organism>
<dbReference type="RefSeq" id="WP_006975653.1">
    <property type="nucleotide sequence ID" value="NZ_ABCS01000100.1"/>
</dbReference>
<name>A6GG13_9BACT</name>
<evidence type="ECO:0000313" key="1">
    <source>
        <dbReference type="EMBL" id="EDM75200.1"/>
    </source>
</evidence>
<evidence type="ECO:0000313" key="2">
    <source>
        <dbReference type="Proteomes" id="UP000005801"/>
    </source>
</evidence>
<proteinExistence type="predicted"/>
<gene>
    <name evidence="1" type="ORF">PPSIR1_41024</name>
</gene>
<protein>
    <submittedName>
        <fullName evidence="1">Uncharacterized protein</fullName>
    </submittedName>
</protein>
<dbReference type="eggNOG" id="COG1572">
    <property type="taxonomic scope" value="Bacteria"/>
</dbReference>